<dbReference type="Gene3D" id="3.40.1360.10">
    <property type="match status" value="1"/>
</dbReference>
<comment type="caution">
    <text evidence="2">The sequence shown here is derived from an EMBL/GenBank/DDBJ whole genome shotgun (WGS) entry which is preliminary data.</text>
</comment>
<evidence type="ECO:0000259" key="1">
    <source>
        <dbReference type="Pfam" id="PF03432"/>
    </source>
</evidence>
<accession>A0A5R9H4M4</accession>
<dbReference type="InterPro" id="IPR005094">
    <property type="entry name" value="Endonuclease_MobA/VirD2"/>
</dbReference>
<protein>
    <recommendedName>
        <fullName evidence="1">MobA/VirD2-like nuclease domain-containing protein</fullName>
    </recommendedName>
</protein>
<feature type="domain" description="MobA/VirD2-like nuclease" evidence="1">
    <location>
        <begin position="84"/>
        <end position="187"/>
    </location>
</feature>
<name>A0A5R9H4M4_9BACT</name>
<reference evidence="2 3" key="1">
    <citation type="submission" date="2019-05" db="EMBL/GenBank/DDBJ databases">
        <title>Arcobacter cibarius and Arcobacter thereius providing challenges in identification an antibiotic susceptibility and Quinolone resistance.</title>
        <authorList>
            <person name="Busch A."/>
            <person name="Hanel I."/>
            <person name="Hotzel H."/>
            <person name="Tomaso H."/>
        </authorList>
    </citation>
    <scope>NUCLEOTIDE SEQUENCE [LARGE SCALE GENOMIC DNA]</scope>
    <source>
        <strain evidence="2 3">17CS1191_2</strain>
    </source>
</reference>
<sequence length="1799" mass="209484">MIEEIDKHKWRAKEEKELPVFHYNNYNYAKALISKSPQSVVKVIGYREGIQETKNTMEYIARTGKEDELSLEDEYGFEVKGKEEIAALINDWSSDFDTRKYTDKKNRDSTHMMLSADIEPNEKNKEILEDVARDFLKREFFDKGFSYVFVVHTDTQHPHIHVVIKNRPISVSLEYLTKYKEKKLDLNRNDLAHLREQFAIEMTKRGLEQVATLRKNNPKKHLEDIEKRIYGDKEKGYKGTKEKLNWYKSKLEEKDWKFEDKNIRQYSAYLQMELIKIKEEIKSSNISRKDKTRLNLEHRELMKTLDLARKDKESEQLKHMVQNFKDKTLESIENLQKRNLTINELLDRNIESYQLIKNDIGSQIEEKLLKVKEKLDGDFPELSVKDAEYLGIDTSNLTTFVRKIEYKEKVLVNKIIDSKDLYEEVDKSYEAQFIDLKTLDLKNINLNQENSKLKEEIILRQKANIISKSIEPLNKYLNKEKKLLSDDKYKILNKRFIEINSKLIGDFPALSVNDAKFLGIDTTNLTAYEQEIKYKDKILASDLKTKEEFIVREVGIEIKASDLLTKKEFVVEEISKISIVNNIDLVNLNLKDIKFTESKIEESIKISQISKSIEPLQEYLKNEKINLPEKKYEFLENRLTKIKEKLDGDFPALSVNDAKFLGIDTTNLTAYEQEIKYKDKILASDLKTKEEFIVREVGIEIKASDLLTKKEFVVEEISKTSIVNNIDLVNLNLKDIKFKTSDLINIIELSQKTKAISESINPFIDSLESQKDKISIEHYNKLEKKLLNIKERLEKEYPSLSVQDAKYLGFDIDNLPKLESVEIKKEDGSVYTIQNIDLINLDISSLNEEKERIVAQKQEINRNEQLITKDINEVREVNHNIPTQEKINISSNEIESLKQMTLDELRITNPKPVLDALGITYKEQYGRLTFKTHAEKTASSNMYLDKNGVWKYKNFATGAGGTVENVIMDLTGMQYKEALNYAISNLGTKNYLDERFEDVKYENSVLRDEHLEKIKQLKEANINYQKESSSESKVVKIEEIYSTDKEVMDFLANRGIENIADGFYKITGQYEVNGKTFYNTGIGVLTNEHNISSNLEDVGADIHLLKPITLKNGNVLKTMSFGNKDITVLNNKDTNNKIAIFESKMDYAAAYSQDVEKFENTTSIISNGTGNYFKIVQELEKLNAAEKEVIFYNQNDKAGEIFITQIATKSNLDKFSFVKYQDNETGKDINDILKDKVNIEDRFLKEQTINEFIFNSKNKDDLEKVLNENPKIAIEEKKLIEERNLTFDKDDNSGFSKSITIERNAEIFRKIILEKEENIKYEKGLERLDEIKRYLNETYPKLSIKDAKFLEIDVSKFKTTINEIPYKVFDFSQSEEMKKEFKEFAKDFPTFAKNILNEAIEKQEISFEKLSYIGIKPTQFKNLTNNDFENEKVDLSNNSELLKEFNKLAKRFPELAKNELDKSIKNSNITTGKLSKYGMTPVNFLNYKNEHILNETAEIEFIDFEKNNIYKKDFIINIDYENSKKDINQNLDISSFNNSINETRDIQKSINEPNIINKNFSFKALLKKEEIKEINFKTVSNDFFKDKDLSEIKKEDLNIYKLKHLKEYEKSEVGYLAVKSTSNKLLEVQAGLTSLLNESNSIEKAIDEVSKSKVSIFEKVEHKDILKGLKKDFIKNVAKLSKDTEKILNNSILIYNTKDKDFFDKYVREGLDKNPIDFNEAFKKSKLDYESFKKVYFTNELNQDKLTLKTTLTNYKNTLEKSLKAVNKELGVMDRARNAVIIKDQLKKIDKAISKGIGL</sequence>
<gene>
    <name evidence="2" type="ORF">FE246_08730</name>
</gene>
<organism evidence="2 3">
    <name type="scientific">Aliarcobacter thereius</name>
    <dbReference type="NCBI Taxonomy" id="544718"/>
    <lineage>
        <taxon>Bacteria</taxon>
        <taxon>Pseudomonadati</taxon>
        <taxon>Campylobacterota</taxon>
        <taxon>Epsilonproteobacteria</taxon>
        <taxon>Campylobacterales</taxon>
        <taxon>Arcobacteraceae</taxon>
        <taxon>Aliarcobacter</taxon>
    </lineage>
</organism>
<dbReference type="EMBL" id="VBUF01000005">
    <property type="protein sequence ID" value="TLS71038.1"/>
    <property type="molecule type" value="Genomic_DNA"/>
</dbReference>
<dbReference type="Pfam" id="PF13155">
    <property type="entry name" value="Toprim_2"/>
    <property type="match status" value="1"/>
</dbReference>
<evidence type="ECO:0000313" key="2">
    <source>
        <dbReference type="EMBL" id="TLS71038.1"/>
    </source>
</evidence>
<dbReference type="Proteomes" id="UP000308001">
    <property type="component" value="Unassembled WGS sequence"/>
</dbReference>
<dbReference type="RefSeq" id="WP_138143053.1">
    <property type="nucleotide sequence ID" value="NZ_VBUF01000005.1"/>
</dbReference>
<dbReference type="Gene3D" id="3.30.930.30">
    <property type="match status" value="1"/>
</dbReference>
<evidence type="ECO:0000313" key="3">
    <source>
        <dbReference type="Proteomes" id="UP000308001"/>
    </source>
</evidence>
<proteinExistence type="predicted"/>
<dbReference type="Pfam" id="PF03432">
    <property type="entry name" value="Relaxase"/>
    <property type="match status" value="1"/>
</dbReference>